<accession>A0A4V3XF35</accession>
<feature type="compositionally biased region" description="Pro residues" evidence="1">
    <location>
        <begin position="99"/>
        <end position="114"/>
    </location>
</feature>
<keyword evidence="3" id="KW-1185">Reference proteome</keyword>
<organism evidence="2 3">
    <name type="scientific">Bondarzewia mesenterica</name>
    <dbReference type="NCBI Taxonomy" id="1095465"/>
    <lineage>
        <taxon>Eukaryota</taxon>
        <taxon>Fungi</taxon>
        <taxon>Dikarya</taxon>
        <taxon>Basidiomycota</taxon>
        <taxon>Agaricomycotina</taxon>
        <taxon>Agaricomycetes</taxon>
        <taxon>Russulales</taxon>
        <taxon>Bondarzewiaceae</taxon>
        <taxon>Bondarzewia</taxon>
    </lineage>
</organism>
<proteinExistence type="predicted"/>
<name>A0A4V3XF35_9AGAM</name>
<sequence length="727" mass="81065">MGGSSGSPRDYVRKQAASAWQPMAAIGSAWPRMAGGATLSWLSIMLGTQSDAKSDNTISKIHTRIDFDEENAVDLADPSDVIPLEVLKTPPLPSSALPITPPNRPMSREGPPPVSSDSGPRYLECDDDSPIVRHMEHIEKLTRSASEALGRPLHPFTRPDENSIKNLLDLVWAEVPRPPEIYDEKALAGTRQPSKIDFSLEMPLSKVIYLPKLVEQLFLHVAAKLQRISFDWNNTVHREFATRVIPWYTAHGLPHKIYSEHDSEDYVMNVLFRPAIAVVHALANQEIREDHDEEFPCISSASGAYHHGQSPVIPDGIVHTGTPGLNDKVNKIAMTVEVKTHGVLGYGDNPLDPVQRSFPDKVPRAVRFNWPRGLPVAAKQDRILMQIWSQTIQYDNVHLILSSLDITTFGLRVEDALYLSQPYSATEKDPILFAVICWLLVATRTVQMPELSMPDLATSSDWWTTSIKNELQNGICKSSLPPKSAVVEWCVGMLGNIEYFILYPTLIGGSSNISCSKKPARSHHLLVLYWIVLFCITPNAAIGASSRDQDFGAVAASLCTSSRIFTGRYPLHTKPWLAVYQYRCIVELITAKVERTGRDVTFAMTFIVKPHLYSVASSRSMTHHGYPEKCLSYAFTIFVSIYPSRGRLSDNSLGTTLRELKDILNRLATVVENESAGKTVGYVSDEESMASRYSFVLKMFEFALVELRLTSEPHRGALTERYLACYV</sequence>
<dbReference type="OrthoDB" id="3245952at2759"/>
<protein>
    <submittedName>
        <fullName evidence="2">Uncharacterized protein</fullName>
    </submittedName>
</protein>
<gene>
    <name evidence="2" type="ORF">EW146_g4579</name>
</gene>
<evidence type="ECO:0000313" key="2">
    <source>
        <dbReference type="EMBL" id="THH15993.1"/>
    </source>
</evidence>
<dbReference type="Proteomes" id="UP000310158">
    <property type="component" value="Unassembled WGS sequence"/>
</dbReference>
<reference evidence="2 3" key="1">
    <citation type="submission" date="2019-02" db="EMBL/GenBank/DDBJ databases">
        <title>Genome sequencing of the rare red list fungi Bondarzewia mesenterica.</title>
        <authorList>
            <person name="Buettner E."/>
            <person name="Kellner H."/>
        </authorList>
    </citation>
    <scope>NUCLEOTIDE SEQUENCE [LARGE SCALE GENOMIC DNA]</scope>
    <source>
        <strain evidence="2 3">DSM 108281</strain>
    </source>
</reference>
<evidence type="ECO:0000256" key="1">
    <source>
        <dbReference type="SAM" id="MobiDB-lite"/>
    </source>
</evidence>
<dbReference type="EMBL" id="SGPL01000180">
    <property type="protein sequence ID" value="THH15993.1"/>
    <property type="molecule type" value="Genomic_DNA"/>
</dbReference>
<feature type="region of interest" description="Disordered" evidence="1">
    <location>
        <begin position="92"/>
        <end position="121"/>
    </location>
</feature>
<comment type="caution">
    <text evidence="2">The sequence shown here is derived from an EMBL/GenBank/DDBJ whole genome shotgun (WGS) entry which is preliminary data.</text>
</comment>
<evidence type="ECO:0000313" key="3">
    <source>
        <dbReference type="Proteomes" id="UP000310158"/>
    </source>
</evidence>
<dbReference type="AlphaFoldDB" id="A0A4V3XF35"/>